<keyword evidence="3" id="KW-0378">Hydrolase</keyword>
<organism evidence="3 4">
    <name type="scientific">Neomesorhizobium albiziae</name>
    <dbReference type="NCBI Taxonomy" id="335020"/>
    <lineage>
        <taxon>Bacteria</taxon>
        <taxon>Pseudomonadati</taxon>
        <taxon>Pseudomonadota</taxon>
        <taxon>Alphaproteobacteria</taxon>
        <taxon>Hyphomicrobiales</taxon>
        <taxon>Phyllobacteriaceae</taxon>
        <taxon>Neomesorhizobium</taxon>
    </lineage>
</organism>
<sequence length="202" mass="22793">MSRSWSVRYRRGAPRSPFRKFLDYGLTAAFLGLFIVVASRLDRVGASHATGAAVVNDGDSLTLGNERVRLRGIDAPEFNQTCEKAGSIYPCGRRSRDSLNMLVRGKQVSCTGWERDRYGRLLGTCSASGTELNRTQVENGWAVAYGDYFDEQDVAQGEKRGLWAGSFETPRDWRDTHGGMVEGEHDFTSRIWNWLRQIFHFS</sequence>
<dbReference type="AlphaFoldDB" id="A0A1I3YTH6"/>
<dbReference type="Proteomes" id="UP000323300">
    <property type="component" value="Unassembled WGS sequence"/>
</dbReference>
<dbReference type="RefSeq" id="WP_149760192.1">
    <property type="nucleotide sequence ID" value="NZ_BSPE01000056.1"/>
</dbReference>
<dbReference type="GO" id="GO:0004519">
    <property type="term" value="F:endonuclease activity"/>
    <property type="evidence" value="ECO:0007669"/>
    <property type="project" value="UniProtKB-KW"/>
</dbReference>
<evidence type="ECO:0000313" key="4">
    <source>
        <dbReference type="Proteomes" id="UP000323300"/>
    </source>
</evidence>
<dbReference type="EMBL" id="FOSL01000005">
    <property type="protein sequence ID" value="SFK35128.1"/>
    <property type="molecule type" value="Genomic_DNA"/>
</dbReference>
<keyword evidence="1" id="KW-0472">Membrane</keyword>
<dbReference type="OrthoDB" id="9805504at2"/>
<dbReference type="InterPro" id="IPR035437">
    <property type="entry name" value="SNase_OB-fold_sf"/>
</dbReference>
<reference evidence="3 4" key="1">
    <citation type="submission" date="2016-10" db="EMBL/GenBank/DDBJ databases">
        <authorList>
            <person name="Varghese N."/>
            <person name="Submissions S."/>
        </authorList>
    </citation>
    <scope>NUCLEOTIDE SEQUENCE [LARGE SCALE GENOMIC DNA]</scope>
    <source>
        <strain evidence="3 4">DSM 21822</strain>
    </source>
</reference>
<keyword evidence="3" id="KW-0540">Nuclease</keyword>
<name>A0A1I3YTH6_9HYPH</name>
<gene>
    <name evidence="3" type="ORF">SAMN04488498_105165</name>
</gene>
<evidence type="ECO:0000313" key="3">
    <source>
        <dbReference type="EMBL" id="SFK35128.1"/>
    </source>
</evidence>
<dbReference type="InterPro" id="IPR016071">
    <property type="entry name" value="Staphylococal_nuclease_OB-fold"/>
</dbReference>
<protein>
    <submittedName>
        <fullName evidence="3">Endonuclease YncB, thermonuclease family</fullName>
    </submittedName>
</protein>
<feature type="domain" description="TNase-like" evidence="2">
    <location>
        <begin position="55"/>
        <end position="165"/>
    </location>
</feature>
<proteinExistence type="predicted"/>
<keyword evidence="1" id="KW-1133">Transmembrane helix</keyword>
<keyword evidence="4" id="KW-1185">Reference proteome</keyword>
<evidence type="ECO:0000256" key="1">
    <source>
        <dbReference type="SAM" id="Phobius"/>
    </source>
</evidence>
<accession>A0A1I3YTH6</accession>
<dbReference type="SMART" id="SM00318">
    <property type="entry name" value="SNc"/>
    <property type="match status" value="1"/>
</dbReference>
<dbReference type="SUPFAM" id="SSF50199">
    <property type="entry name" value="Staphylococcal nuclease"/>
    <property type="match status" value="1"/>
</dbReference>
<dbReference type="Pfam" id="PF00565">
    <property type="entry name" value="SNase"/>
    <property type="match status" value="1"/>
</dbReference>
<dbReference type="Gene3D" id="2.40.50.90">
    <property type="match status" value="1"/>
</dbReference>
<keyword evidence="3" id="KW-0255">Endonuclease</keyword>
<keyword evidence="1" id="KW-0812">Transmembrane</keyword>
<evidence type="ECO:0000259" key="2">
    <source>
        <dbReference type="PROSITE" id="PS50830"/>
    </source>
</evidence>
<feature type="transmembrane region" description="Helical" evidence="1">
    <location>
        <begin position="21"/>
        <end position="41"/>
    </location>
</feature>
<dbReference type="PROSITE" id="PS50830">
    <property type="entry name" value="TNASE_3"/>
    <property type="match status" value="1"/>
</dbReference>
<dbReference type="PANTHER" id="PTHR12302:SF26">
    <property type="entry name" value="BLR1266 PROTEIN"/>
    <property type="match status" value="1"/>
</dbReference>
<dbReference type="PANTHER" id="PTHR12302">
    <property type="entry name" value="EBNA2 BINDING PROTEIN P100"/>
    <property type="match status" value="1"/>
</dbReference>